<dbReference type="EMBL" id="CDNC01000012">
    <property type="protein sequence ID" value="CEM61667.1"/>
    <property type="molecule type" value="Genomic_DNA"/>
</dbReference>
<protein>
    <submittedName>
        <fullName evidence="1">Uncharacterized protein</fullName>
    </submittedName>
</protein>
<accession>A0A0B7GVT7</accession>
<dbReference type="RefSeq" id="WP_044634569.1">
    <property type="nucleotide sequence ID" value="NZ_CDNC01000012.1"/>
</dbReference>
<name>A0A0B7GVT7_TREPH</name>
<dbReference type="AlphaFoldDB" id="A0A0B7GVT7"/>
<proteinExistence type="predicted"/>
<reference evidence="2" key="1">
    <citation type="submission" date="2015-01" db="EMBL/GenBank/DDBJ databases">
        <authorList>
            <person name="Manzoor Shahid"/>
            <person name="Zubair Saima"/>
        </authorList>
    </citation>
    <scope>NUCLEOTIDE SEQUENCE [LARGE SCALE GENOMIC DNA]</scope>
    <source>
        <strain evidence="2">V1</strain>
    </source>
</reference>
<keyword evidence="2" id="KW-1185">Reference proteome</keyword>
<gene>
    <name evidence="1" type="ORF">TPHV1_20204</name>
</gene>
<organism evidence="1 2">
    <name type="scientific">Treponema phagedenis</name>
    <dbReference type="NCBI Taxonomy" id="162"/>
    <lineage>
        <taxon>Bacteria</taxon>
        <taxon>Pseudomonadati</taxon>
        <taxon>Spirochaetota</taxon>
        <taxon>Spirochaetia</taxon>
        <taxon>Spirochaetales</taxon>
        <taxon>Treponemataceae</taxon>
        <taxon>Treponema</taxon>
    </lineage>
</organism>
<dbReference type="Proteomes" id="UP000042527">
    <property type="component" value="Unassembled WGS sequence"/>
</dbReference>
<sequence>MSNNKKIIYDIREQLAKEFNIMVELRRLNKYNEYEITIFDKNRYHSKEFASFVFELKKKLWDNNIYGVYFTLSIPQKSIPQKLIVQENLDTCIQHKYKTHGSV</sequence>
<evidence type="ECO:0000313" key="1">
    <source>
        <dbReference type="EMBL" id="CEM61667.1"/>
    </source>
</evidence>
<evidence type="ECO:0000313" key="2">
    <source>
        <dbReference type="Proteomes" id="UP000042527"/>
    </source>
</evidence>